<gene>
    <name evidence="3" type="ORF">FA15DRAFT_739274</name>
</gene>
<feature type="region of interest" description="Disordered" evidence="1">
    <location>
        <begin position="20"/>
        <end position="41"/>
    </location>
</feature>
<evidence type="ECO:0000313" key="3">
    <source>
        <dbReference type="EMBL" id="TFK16847.1"/>
    </source>
</evidence>
<organism evidence="3 4">
    <name type="scientific">Coprinopsis marcescibilis</name>
    <name type="common">Agaric fungus</name>
    <name type="synonym">Psathyrella marcescibilis</name>
    <dbReference type="NCBI Taxonomy" id="230819"/>
    <lineage>
        <taxon>Eukaryota</taxon>
        <taxon>Fungi</taxon>
        <taxon>Dikarya</taxon>
        <taxon>Basidiomycota</taxon>
        <taxon>Agaricomycotina</taxon>
        <taxon>Agaricomycetes</taxon>
        <taxon>Agaricomycetidae</taxon>
        <taxon>Agaricales</taxon>
        <taxon>Agaricineae</taxon>
        <taxon>Psathyrellaceae</taxon>
        <taxon>Coprinopsis</taxon>
    </lineage>
</organism>
<reference evidence="3 4" key="1">
    <citation type="journal article" date="2019" name="Nat. Ecol. Evol.">
        <title>Megaphylogeny resolves global patterns of mushroom evolution.</title>
        <authorList>
            <person name="Varga T."/>
            <person name="Krizsan K."/>
            <person name="Foldi C."/>
            <person name="Dima B."/>
            <person name="Sanchez-Garcia M."/>
            <person name="Sanchez-Ramirez S."/>
            <person name="Szollosi G.J."/>
            <person name="Szarkandi J.G."/>
            <person name="Papp V."/>
            <person name="Albert L."/>
            <person name="Andreopoulos W."/>
            <person name="Angelini C."/>
            <person name="Antonin V."/>
            <person name="Barry K.W."/>
            <person name="Bougher N.L."/>
            <person name="Buchanan P."/>
            <person name="Buyck B."/>
            <person name="Bense V."/>
            <person name="Catcheside P."/>
            <person name="Chovatia M."/>
            <person name="Cooper J."/>
            <person name="Damon W."/>
            <person name="Desjardin D."/>
            <person name="Finy P."/>
            <person name="Geml J."/>
            <person name="Haridas S."/>
            <person name="Hughes K."/>
            <person name="Justo A."/>
            <person name="Karasinski D."/>
            <person name="Kautmanova I."/>
            <person name="Kiss B."/>
            <person name="Kocsube S."/>
            <person name="Kotiranta H."/>
            <person name="LaButti K.M."/>
            <person name="Lechner B.E."/>
            <person name="Liimatainen K."/>
            <person name="Lipzen A."/>
            <person name="Lukacs Z."/>
            <person name="Mihaltcheva S."/>
            <person name="Morgado L.N."/>
            <person name="Niskanen T."/>
            <person name="Noordeloos M.E."/>
            <person name="Ohm R.A."/>
            <person name="Ortiz-Santana B."/>
            <person name="Ovrebo C."/>
            <person name="Racz N."/>
            <person name="Riley R."/>
            <person name="Savchenko A."/>
            <person name="Shiryaev A."/>
            <person name="Soop K."/>
            <person name="Spirin V."/>
            <person name="Szebenyi C."/>
            <person name="Tomsovsky M."/>
            <person name="Tulloss R.E."/>
            <person name="Uehling J."/>
            <person name="Grigoriev I.V."/>
            <person name="Vagvolgyi C."/>
            <person name="Papp T."/>
            <person name="Martin F.M."/>
            <person name="Miettinen O."/>
            <person name="Hibbett D.S."/>
            <person name="Nagy L.G."/>
        </authorList>
    </citation>
    <scope>NUCLEOTIDE SEQUENCE [LARGE SCALE GENOMIC DNA]</scope>
    <source>
        <strain evidence="3 4">CBS 121175</strain>
    </source>
</reference>
<dbReference type="Proteomes" id="UP000307440">
    <property type="component" value="Unassembled WGS sequence"/>
</dbReference>
<dbReference type="AlphaFoldDB" id="A0A5C3KAU9"/>
<protein>
    <recommendedName>
        <fullName evidence="5">SnoaL-like domain-containing protein</fullName>
    </recommendedName>
</protein>
<evidence type="ECO:0000256" key="1">
    <source>
        <dbReference type="SAM" id="MobiDB-lite"/>
    </source>
</evidence>
<dbReference type="OrthoDB" id="2820488at2759"/>
<dbReference type="SUPFAM" id="SSF54427">
    <property type="entry name" value="NTF2-like"/>
    <property type="match status" value="1"/>
</dbReference>
<evidence type="ECO:0008006" key="5">
    <source>
        <dbReference type="Google" id="ProtNLM"/>
    </source>
</evidence>
<accession>A0A5C3KAU9</accession>
<sequence>MRLFSTILTVCSLAAVASASSVNGRPRPGPQVCDPKARGPKLEAKQQEAMAGFAHLFLGKHDVKAAYDRYVPGEYIQHNPFAEQGREFAIDFLSESFADPTVTTTNITVFGGQGYGAMHFKLTTPNTTFAVVDYLRFKGTCIVEHWDVLQVITGNEPNPIAFF</sequence>
<name>A0A5C3KAU9_COPMA</name>
<keyword evidence="4" id="KW-1185">Reference proteome</keyword>
<dbReference type="Gene3D" id="3.10.450.50">
    <property type="match status" value="1"/>
</dbReference>
<evidence type="ECO:0000313" key="4">
    <source>
        <dbReference type="Proteomes" id="UP000307440"/>
    </source>
</evidence>
<evidence type="ECO:0000256" key="2">
    <source>
        <dbReference type="SAM" id="SignalP"/>
    </source>
</evidence>
<keyword evidence="2" id="KW-0732">Signal</keyword>
<dbReference type="InterPro" id="IPR032710">
    <property type="entry name" value="NTF2-like_dom_sf"/>
</dbReference>
<feature type="chain" id="PRO_5022886276" description="SnoaL-like domain-containing protein" evidence="2">
    <location>
        <begin position="20"/>
        <end position="163"/>
    </location>
</feature>
<dbReference type="EMBL" id="ML210624">
    <property type="protein sequence ID" value="TFK16847.1"/>
    <property type="molecule type" value="Genomic_DNA"/>
</dbReference>
<feature type="signal peptide" evidence="2">
    <location>
        <begin position="1"/>
        <end position="19"/>
    </location>
</feature>
<proteinExistence type="predicted"/>